<accession>A0A4Y8ULR8</accession>
<dbReference type="AlphaFoldDB" id="A0A4Y8ULR8"/>
<sequence>MAGNLSVGLVDSALSAAASAPFASYQRQLFNPSCAEPAQASDSQHGSAVCASWAPVAARVELYNAVIFNRTLRCQQQQLVAALDWLAHCQVRVVHLSLGLRQPSAALAAACERLTARGTLLIASAPAQGEAVYPASFSGVISASGDARCQPGEISQLNRDNRNGPQFGGAVYSPDHPLRGASIGAGAVTAALLALQLEAAAPLSYQAALAQLADRADYHGREQRRQPCEPLHE</sequence>
<gene>
    <name evidence="1" type="ORF">E3W66_01050</name>
</gene>
<dbReference type="Gene3D" id="3.40.50.200">
    <property type="entry name" value="Peptidase S8/S53 domain"/>
    <property type="match status" value="1"/>
</dbReference>
<dbReference type="SUPFAM" id="SSF52743">
    <property type="entry name" value="Subtilisin-like"/>
    <property type="match status" value="1"/>
</dbReference>
<evidence type="ECO:0000313" key="1">
    <source>
        <dbReference type="EMBL" id="TFH68579.1"/>
    </source>
</evidence>
<protein>
    <submittedName>
        <fullName evidence="1">Peptidase S8/S53 subtilisin kexin sedolisin</fullName>
    </submittedName>
</protein>
<proteinExistence type="predicted"/>
<keyword evidence="2" id="KW-1185">Reference proteome</keyword>
<dbReference type="EMBL" id="SPIA01000001">
    <property type="protein sequence ID" value="TFH68579.1"/>
    <property type="molecule type" value="Genomic_DNA"/>
</dbReference>
<dbReference type="GO" id="GO:0006508">
    <property type="term" value="P:proteolysis"/>
    <property type="evidence" value="ECO:0007669"/>
    <property type="project" value="InterPro"/>
</dbReference>
<organism evidence="1 2">
    <name type="scientific">Gammaproteobacteria bacterium LSUCC0057</name>
    <dbReference type="NCBI Taxonomy" id="2559237"/>
    <lineage>
        <taxon>Bacteria</taxon>
        <taxon>Pseudomonadati</taxon>
        <taxon>Pseudomonadota</taxon>
        <taxon>Gammaproteobacteria</taxon>
        <taxon>Cellvibrionales</taxon>
        <taxon>Porticoccaceae</taxon>
        <taxon>SAR92 clade</taxon>
    </lineage>
</organism>
<comment type="caution">
    <text evidence="1">The sequence shown here is derived from an EMBL/GenBank/DDBJ whole genome shotgun (WGS) entry which is preliminary data.</text>
</comment>
<dbReference type="Proteomes" id="UP000298133">
    <property type="component" value="Unassembled WGS sequence"/>
</dbReference>
<reference evidence="1 2" key="1">
    <citation type="submission" date="2019-03" db="EMBL/GenBank/DDBJ databases">
        <title>Draft genome of Gammaproteobacteria bacterium LSUCC0057, a member of the SAR92 clade.</title>
        <authorList>
            <person name="Lanclos V.C."/>
            <person name="Doiron C."/>
            <person name="Henson M.W."/>
            <person name="Thrash J.C."/>
        </authorList>
    </citation>
    <scope>NUCLEOTIDE SEQUENCE [LARGE SCALE GENOMIC DNA]</scope>
    <source>
        <strain evidence="1 2">LSUCC0057</strain>
    </source>
</reference>
<dbReference type="OrthoDB" id="6087879at2"/>
<name>A0A4Y8ULR8_9GAMM</name>
<evidence type="ECO:0000313" key="2">
    <source>
        <dbReference type="Proteomes" id="UP000298133"/>
    </source>
</evidence>
<dbReference type="GO" id="GO:0004252">
    <property type="term" value="F:serine-type endopeptidase activity"/>
    <property type="evidence" value="ECO:0007669"/>
    <property type="project" value="InterPro"/>
</dbReference>
<dbReference type="InterPro" id="IPR036852">
    <property type="entry name" value="Peptidase_S8/S53_dom_sf"/>
</dbReference>